<dbReference type="Gene3D" id="1.10.10.10">
    <property type="entry name" value="Winged helix-like DNA-binding domain superfamily/Winged helix DNA-binding domain"/>
    <property type="match status" value="1"/>
</dbReference>
<evidence type="ECO:0000313" key="5">
    <source>
        <dbReference type="Proteomes" id="UP001596492"/>
    </source>
</evidence>
<evidence type="ECO:0000256" key="1">
    <source>
        <dbReference type="ARBA" id="ARBA00023015"/>
    </source>
</evidence>
<gene>
    <name evidence="4" type="ORF">ACFQS8_00945</name>
</gene>
<reference evidence="5" key="1">
    <citation type="journal article" date="2019" name="Int. J. Syst. Evol. Microbiol.">
        <title>The Global Catalogue of Microorganisms (GCM) 10K type strain sequencing project: providing services to taxonomists for standard genome sequencing and annotation.</title>
        <authorList>
            <consortium name="The Broad Institute Genomics Platform"/>
            <consortium name="The Broad Institute Genome Sequencing Center for Infectious Disease"/>
            <person name="Wu L."/>
            <person name="Ma J."/>
        </authorList>
    </citation>
    <scope>NUCLEOTIDE SEQUENCE [LARGE SCALE GENOMIC DNA]</scope>
    <source>
        <strain evidence="5">CCUG 51308</strain>
    </source>
</reference>
<keyword evidence="1" id="KW-0805">Transcription regulation</keyword>
<name>A0ABW2IGN7_9PROT</name>
<dbReference type="SMART" id="SM00347">
    <property type="entry name" value="HTH_MARR"/>
    <property type="match status" value="1"/>
</dbReference>
<dbReference type="Pfam" id="PF12802">
    <property type="entry name" value="MarR_2"/>
    <property type="match status" value="1"/>
</dbReference>
<keyword evidence="5" id="KW-1185">Reference proteome</keyword>
<comment type="caution">
    <text evidence="4">The sequence shown here is derived from an EMBL/GenBank/DDBJ whole genome shotgun (WGS) entry which is preliminary data.</text>
</comment>
<evidence type="ECO:0000313" key="4">
    <source>
        <dbReference type="EMBL" id="MFC7290169.1"/>
    </source>
</evidence>
<protein>
    <submittedName>
        <fullName evidence="4">MarR family winged helix-turn-helix transcriptional regulator</fullName>
    </submittedName>
</protein>
<accession>A0ABW2IGN7</accession>
<sequence>MDQQFSNQILPWIGRIERHFSILMRDALAPIGVTYAEFRLVGLLFEEAQGVPQKVLAARLGLDASGISVTLKALEKKGIVVRERDKDDARILRVKCTPKAYEMKQVIEAFSAQELVAVEGLSSDDVKVLLGLLKRVSGNLGRKTGVE</sequence>
<keyword evidence="2" id="KW-0804">Transcription</keyword>
<dbReference type="InterPro" id="IPR036390">
    <property type="entry name" value="WH_DNA-bd_sf"/>
</dbReference>
<dbReference type="PANTHER" id="PTHR33164">
    <property type="entry name" value="TRANSCRIPTIONAL REGULATOR, MARR FAMILY"/>
    <property type="match status" value="1"/>
</dbReference>
<evidence type="ECO:0000256" key="2">
    <source>
        <dbReference type="ARBA" id="ARBA00023163"/>
    </source>
</evidence>
<evidence type="ECO:0000259" key="3">
    <source>
        <dbReference type="PROSITE" id="PS50995"/>
    </source>
</evidence>
<dbReference type="EMBL" id="JBHTBR010000002">
    <property type="protein sequence ID" value="MFC7290169.1"/>
    <property type="molecule type" value="Genomic_DNA"/>
</dbReference>
<organism evidence="4 5">
    <name type="scientific">Hirschia litorea</name>
    <dbReference type="NCBI Taxonomy" id="1199156"/>
    <lineage>
        <taxon>Bacteria</taxon>
        <taxon>Pseudomonadati</taxon>
        <taxon>Pseudomonadota</taxon>
        <taxon>Alphaproteobacteria</taxon>
        <taxon>Hyphomonadales</taxon>
        <taxon>Hyphomonadaceae</taxon>
        <taxon>Hirschia</taxon>
    </lineage>
</organism>
<dbReference type="PANTHER" id="PTHR33164:SF56">
    <property type="entry name" value="HTH-TYPE TRANSCRIPTIONAL REGULATOR MHQR"/>
    <property type="match status" value="1"/>
</dbReference>
<dbReference type="PRINTS" id="PR00598">
    <property type="entry name" value="HTHMARR"/>
</dbReference>
<dbReference type="Proteomes" id="UP001596492">
    <property type="component" value="Unassembled WGS sequence"/>
</dbReference>
<dbReference type="PROSITE" id="PS50995">
    <property type="entry name" value="HTH_MARR_2"/>
    <property type="match status" value="1"/>
</dbReference>
<dbReference type="RefSeq" id="WP_382164833.1">
    <property type="nucleotide sequence ID" value="NZ_JBHTBR010000002.1"/>
</dbReference>
<dbReference type="InterPro" id="IPR000835">
    <property type="entry name" value="HTH_MarR-typ"/>
</dbReference>
<feature type="domain" description="HTH marR-type" evidence="3">
    <location>
        <begin position="6"/>
        <end position="138"/>
    </location>
</feature>
<proteinExistence type="predicted"/>
<dbReference type="InterPro" id="IPR039422">
    <property type="entry name" value="MarR/SlyA-like"/>
</dbReference>
<dbReference type="InterPro" id="IPR036388">
    <property type="entry name" value="WH-like_DNA-bd_sf"/>
</dbReference>
<dbReference type="SUPFAM" id="SSF46785">
    <property type="entry name" value="Winged helix' DNA-binding domain"/>
    <property type="match status" value="1"/>
</dbReference>